<sequence>MCEPKRLATGSCQEPVTLPAMAEFAALHQLAVGRTGNPADAGLCLTAIIFISLVSPSAAGAWACGKIGKR</sequence>
<accession>A0A2S4M9U1</accession>
<gene>
    <name evidence="1" type="ORF">CYD53_107178</name>
</gene>
<dbReference type="AlphaFoldDB" id="A0A2S4M9U1"/>
<evidence type="ECO:0000313" key="1">
    <source>
        <dbReference type="EMBL" id="POR51395.1"/>
    </source>
</evidence>
<evidence type="ECO:0000313" key="2">
    <source>
        <dbReference type="Proteomes" id="UP000236919"/>
    </source>
</evidence>
<reference evidence="1 2" key="1">
    <citation type="submission" date="2018-01" db="EMBL/GenBank/DDBJ databases">
        <title>Genomic Encyclopedia of Type Strains, Phase III (KMG-III): the genomes of soil and plant-associated and newly described type strains.</title>
        <authorList>
            <person name="Whitman W."/>
        </authorList>
    </citation>
    <scope>NUCLEOTIDE SEQUENCE [LARGE SCALE GENOMIC DNA]</scope>
    <source>
        <strain evidence="1 2">1131</strain>
    </source>
</reference>
<name>A0A2S4M9U1_9HYPH</name>
<organism evidence="1 2">
    <name type="scientific">Bosea psychrotolerans</name>
    <dbReference type="NCBI Taxonomy" id="1871628"/>
    <lineage>
        <taxon>Bacteria</taxon>
        <taxon>Pseudomonadati</taxon>
        <taxon>Pseudomonadota</taxon>
        <taxon>Alphaproteobacteria</taxon>
        <taxon>Hyphomicrobiales</taxon>
        <taxon>Boseaceae</taxon>
        <taxon>Bosea</taxon>
    </lineage>
</organism>
<dbReference type="EMBL" id="PQFZ01000007">
    <property type="protein sequence ID" value="POR51395.1"/>
    <property type="molecule type" value="Genomic_DNA"/>
</dbReference>
<comment type="caution">
    <text evidence="1">The sequence shown here is derived from an EMBL/GenBank/DDBJ whole genome shotgun (WGS) entry which is preliminary data.</text>
</comment>
<keyword evidence="2" id="KW-1185">Reference proteome</keyword>
<protein>
    <submittedName>
        <fullName evidence="1">Uncharacterized protein</fullName>
    </submittedName>
</protein>
<dbReference type="Proteomes" id="UP000236919">
    <property type="component" value="Unassembled WGS sequence"/>
</dbReference>
<proteinExistence type="predicted"/>